<dbReference type="EMBL" id="CM026428">
    <property type="protein sequence ID" value="KAG0567135.1"/>
    <property type="molecule type" value="Genomic_DNA"/>
</dbReference>
<protein>
    <recommendedName>
        <fullName evidence="3">LOB domain-containing protein</fullName>
    </recommendedName>
</protein>
<evidence type="ECO:0000256" key="1">
    <source>
        <dbReference type="ARBA" id="ARBA00005474"/>
    </source>
</evidence>
<dbReference type="AlphaFoldDB" id="A0A8T0H8J9"/>
<keyword evidence="5" id="KW-1185">Reference proteome</keyword>
<sequence length="370" mass="39927">MSCNGCRVLRKGCSDTCILRPCLQWIESSDAQGHATVFVAKFFGRAGLMGFISAVPETQRPALFQSLLYEACGRTVNPVFGAVGLLWSGNWQACQTAVDTVLKGGSLRPPSPASLSSSCLPTNLSSDDMPFPAFNSLGKFSTPLSARDDDGTQGANTPASRSFTESISDRQNTTLGIGSSPARGLDLEKQVDNGVHPDMKGWHEESVRKQNANLAPSWPNVANHESGIKHQFMASAQRGGHEHSLYKPREASFLDLYGTPVVCPSPRRVRARVEFAAVNSSGLRERTQEHLISSQEADQLELDLTLKVKGTKVGQTVGSKRVSSPSESVNSEGSVTSLDSTPRDPTRMPAWTAKMGVMAPPFRQLLPLLQ</sequence>
<evidence type="ECO:0000259" key="3">
    <source>
        <dbReference type="PROSITE" id="PS50891"/>
    </source>
</evidence>
<feature type="compositionally biased region" description="Low complexity" evidence="2">
    <location>
        <begin position="317"/>
        <end position="335"/>
    </location>
</feature>
<name>A0A8T0H8J9_CERPU</name>
<reference evidence="4" key="1">
    <citation type="submission" date="2020-06" db="EMBL/GenBank/DDBJ databases">
        <title>WGS assembly of Ceratodon purpureus strain R40.</title>
        <authorList>
            <person name="Carey S.B."/>
            <person name="Jenkins J."/>
            <person name="Shu S."/>
            <person name="Lovell J.T."/>
            <person name="Sreedasyam A."/>
            <person name="Maumus F."/>
            <person name="Tiley G.P."/>
            <person name="Fernandez-Pozo N."/>
            <person name="Barry K."/>
            <person name="Chen C."/>
            <person name="Wang M."/>
            <person name="Lipzen A."/>
            <person name="Daum C."/>
            <person name="Saski C.A."/>
            <person name="Payton A.C."/>
            <person name="Mcbreen J.C."/>
            <person name="Conrad R.E."/>
            <person name="Kollar L.M."/>
            <person name="Olsson S."/>
            <person name="Huttunen S."/>
            <person name="Landis J.B."/>
            <person name="Wickett N.J."/>
            <person name="Johnson M.G."/>
            <person name="Rensing S.A."/>
            <person name="Grimwood J."/>
            <person name="Schmutz J."/>
            <person name="Mcdaniel S.F."/>
        </authorList>
    </citation>
    <scope>NUCLEOTIDE SEQUENCE</scope>
    <source>
        <strain evidence="4">R40</strain>
    </source>
</reference>
<dbReference type="PANTHER" id="PTHR31304">
    <property type="entry name" value="LOB DOMAIN-CONTAINING PROTEIN 38"/>
    <property type="match status" value="1"/>
</dbReference>
<dbReference type="PROSITE" id="PS50891">
    <property type="entry name" value="LOB"/>
    <property type="match status" value="1"/>
</dbReference>
<organism evidence="4 5">
    <name type="scientific">Ceratodon purpureus</name>
    <name type="common">Fire moss</name>
    <name type="synonym">Dicranum purpureum</name>
    <dbReference type="NCBI Taxonomy" id="3225"/>
    <lineage>
        <taxon>Eukaryota</taxon>
        <taxon>Viridiplantae</taxon>
        <taxon>Streptophyta</taxon>
        <taxon>Embryophyta</taxon>
        <taxon>Bryophyta</taxon>
        <taxon>Bryophytina</taxon>
        <taxon>Bryopsida</taxon>
        <taxon>Dicranidae</taxon>
        <taxon>Pseudoditrichales</taxon>
        <taxon>Ditrichaceae</taxon>
        <taxon>Ceratodon</taxon>
    </lineage>
</organism>
<comment type="caution">
    <text evidence="4">The sequence shown here is derived from an EMBL/GenBank/DDBJ whole genome shotgun (WGS) entry which is preliminary data.</text>
</comment>
<feature type="domain" description="LOB" evidence="3">
    <location>
        <begin position="1"/>
        <end position="107"/>
    </location>
</feature>
<accession>A0A8T0H8J9</accession>
<dbReference type="PANTHER" id="PTHR31304:SF62">
    <property type="entry name" value="LOB DOMAIN-CONTAINING PROTEIN"/>
    <property type="match status" value="1"/>
</dbReference>
<evidence type="ECO:0000313" key="5">
    <source>
        <dbReference type="Proteomes" id="UP000822688"/>
    </source>
</evidence>
<feature type="compositionally biased region" description="Polar residues" evidence="2">
    <location>
        <begin position="153"/>
        <end position="177"/>
    </location>
</feature>
<comment type="similarity">
    <text evidence="1">Belongs to the LOB domain-containing protein family.</text>
</comment>
<feature type="region of interest" description="Disordered" evidence="2">
    <location>
        <begin position="142"/>
        <end position="186"/>
    </location>
</feature>
<proteinExistence type="inferred from homology"/>
<feature type="region of interest" description="Disordered" evidence="2">
    <location>
        <begin position="314"/>
        <end position="348"/>
    </location>
</feature>
<dbReference type="Proteomes" id="UP000822688">
    <property type="component" value="Chromosome 7"/>
</dbReference>
<gene>
    <name evidence="4" type="ORF">KC19_7G113300</name>
</gene>
<dbReference type="InterPro" id="IPR004883">
    <property type="entry name" value="LOB"/>
</dbReference>
<dbReference type="Pfam" id="PF03195">
    <property type="entry name" value="LOB"/>
    <property type="match status" value="1"/>
</dbReference>
<evidence type="ECO:0000256" key="2">
    <source>
        <dbReference type="SAM" id="MobiDB-lite"/>
    </source>
</evidence>
<evidence type="ECO:0000313" key="4">
    <source>
        <dbReference type="EMBL" id="KAG0567135.1"/>
    </source>
</evidence>